<dbReference type="OrthoDB" id="751203at2"/>
<protein>
    <submittedName>
        <fullName evidence="2">NAD dependent epimerase/dehydratase family protein</fullName>
    </submittedName>
</protein>
<evidence type="ECO:0000259" key="1">
    <source>
        <dbReference type="Pfam" id="PF03446"/>
    </source>
</evidence>
<dbReference type="InterPro" id="IPR006115">
    <property type="entry name" value="6PGDH_NADP-bd"/>
</dbReference>
<sequence length="272" mass="30762">MNNKQISILGCGWLGLPLAEFLIDKGYTVKGSTTSQTKEKTLKERNIIPFVFKLGESYDKTLMNDFFSDSEVIIINFPPKRIPNIFNVYQEQIKEVLPYIKPEQKVIFVSSTSVYQNTNDWVIETIENKPEKESGKAVLAVEQLLQAHLKNNLTILRLAGLIGYDRVPGRFLAKKKEVSNGKAPINVIHQDDCIGLIYAIISENAWGTVINGCADEHPLRETFYTLAAEKEGLIPPEFKASDSIEFKKISNTKSKTLLKYNYKYPDPLILVS</sequence>
<proteinExistence type="predicted"/>
<dbReference type="GO" id="GO:0050661">
    <property type="term" value="F:NADP binding"/>
    <property type="evidence" value="ECO:0007669"/>
    <property type="project" value="InterPro"/>
</dbReference>
<dbReference type="InterPro" id="IPR036291">
    <property type="entry name" value="NAD(P)-bd_dom_sf"/>
</dbReference>
<organism evidence="2 3">
    <name type="scientific">Tenacibaculum jejuense</name>
    <dbReference type="NCBI Taxonomy" id="584609"/>
    <lineage>
        <taxon>Bacteria</taxon>
        <taxon>Pseudomonadati</taxon>
        <taxon>Bacteroidota</taxon>
        <taxon>Flavobacteriia</taxon>
        <taxon>Flavobacteriales</taxon>
        <taxon>Flavobacteriaceae</taxon>
        <taxon>Tenacibaculum</taxon>
    </lineage>
</organism>
<gene>
    <name evidence="2" type="primary">yeeZ</name>
    <name evidence="2" type="ORF">TJEJU_2889</name>
</gene>
<dbReference type="CDD" id="cd05266">
    <property type="entry name" value="SDR_a4"/>
    <property type="match status" value="1"/>
</dbReference>
<evidence type="ECO:0000313" key="3">
    <source>
        <dbReference type="Proteomes" id="UP000215214"/>
    </source>
</evidence>
<dbReference type="EMBL" id="LT899436">
    <property type="protein sequence ID" value="SNR16558.1"/>
    <property type="molecule type" value="Genomic_DNA"/>
</dbReference>
<dbReference type="PANTHER" id="PTHR40129">
    <property type="entry name" value="KETOPANTOATE REDUCTASE N-TERMINAL DOMAIN-CONTAINING PROTEIN"/>
    <property type="match status" value="1"/>
</dbReference>
<dbReference type="PANTHER" id="PTHR40129:SF2">
    <property type="entry name" value="KETOPANTOATE REDUCTASE N-TERMINAL DOMAIN-CONTAINING PROTEIN"/>
    <property type="match status" value="1"/>
</dbReference>
<dbReference type="SUPFAM" id="SSF51735">
    <property type="entry name" value="NAD(P)-binding Rossmann-fold domains"/>
    <property type="match status" value="1"/>
</dbReference>
<dbReference type="Proteomes" id="UP000215214">
    <property type="component" value="Chromosome TJEJU"/>
</dbReference>
<dbReference type="Pfam" id="PF03446">
    <property type="entry name" value="NAD_binding_2"/>
    <property type="match status" value="1"/>
</dbReference>
<dbReference type="AlphaFoldDB" id="A0A238UD95"/>
<name>A0A238UD95_9FLAO</name>
<dbReference type="Gene3D" id="3.40.50.720">
    <property type="entry name" value="NAD(P)-binding Rossmann-like Domain"/>
    <property type="match status" value="1"/>
</dbReference>
<evidence type="ECO:0000313" key="2">
    <source>
        <dbReference type="EMBL" id="SNR16558.1"/>
    </source>
</evidence>
<accession>A0A238UD95</accession>
<feature type="domain" description="6-phosphogluconate dehydrogenase NADP-binding" evidence="1">
    <location>
        <begin position="5"/>
        <end position="119"/>
    </location>
</feature>
<reference evidence="2 3" key="1">
    <citation type="submission" date="2017-07" db="EMBL/GenBank/DDBJ databases">
        <authorList>
            <person name="Sun Z.S."/>
            <person name="Albrecht U."/>
            <person name="Echele G."/>
            <person name="Lee C.C."/>
        </authorList>
    </citation>
    <scope>NUCLEOTIDE SEQUENCE [LARGE SCALE GENOMIC DNA]</scope>
    <source>
        <strain evidence="3">type strain: KCTC 22618</strain>
    </source>
</reference>
<dbReference type="RefSeq" id="WP_095073203.1">
    <property type="nucleotide sequence ID" value="NZ_LT899436.1"/>
</dbReference>
<keyword evidence="3" id="KW-1185">Reference proteome</keyword>
<dbReference type="KEGG" id="tje:TJEJU_2889"/>